<accession>A0ACC3DGW5</accession>
<gene>
    <name evidence="1" type="ORF">LTS18_014928</name>
</gene>
<sequence length="227" mass="25084">MTDYRACVDLIENRVKQYTAEELEAMNARIQQAGVTCLKPEEFQRSKHGQRLGQEPPWRLENLESISPPAPWPSISSPSSKPQILAGIKVLELCRVIAGPSMGRGLAEYGASVLKVTSPNLSDVPFFQVDGNLGKHTCDLNLRQAEDRATFEALLQETDVVLDGYRPGSLERLGYGPQQIIDLTKSRGRGIVYIAEDCFGHVGEWAGRPGWQQIADCVTGIAWLQGY</sequence>
<feature type="non-terminal residue" evidence="1">
    <location>
        <position position="227"/>
    </location>
</feature>
<dbReference type="Proteomes" id="UP001186974">
    <property type="component" value="Unassembled WGS sequence"/>
</dbReference>
<comment type="caution">
    <text evidence="1">The sequence shown here is derived from an EMBL/GenBank/DDBJ whole genome shotgun (WGS) entry which is preliminary data.</text>
</comment>
<proteinExistence type="predicted"/>
<evidence type="ECO:0000313" key="1">
    <source>
        <dbReference type="EMBL" id="KAK3071114.1"/>
    </source>
</evidence>
<dbReference type="EMBL" id="JAWDJW010004878">
    <property type="protein sequence ID" value="KAK3071114.1"/>
    <property type="molecule type" value="Genomic_DNA"/>
</dbReference>
<organism evidence="1 2">
    <name type="scientific">Coniosporium uncinatum</name>
    <dbReference type="NCBI Taxonomy" id="93489"/>
    <lineage>
        <taxon>Eukaryota</taxon>
        <taxon>Fungi</taxon>
        <taxon>Dikarya</taxon>
        <taxon>Ascomycota</taxon>
        <taxon>Pezizomycotina</taxon>
        <taxon>Dothideomycetes</taxon>
        <taxon>Dothideomycetes incertae sedis</taxon>
        <taxon>Coniosporium</taxon>
    </lineage>
</organism>
<reference evidence="1" key="1">
    <citation type="submission" date="2024-09" db="EMBL/GenBank/DDBJ databases">
        <title>Black Yeasts Isolated from many extreme environments.</title>
        <authorList>
            <person name="Coleine C."/>
            <person name="Stajich J.E."/>
            <person name="Selbmann L."/>
        </authorList>
    </citation>
    <scope>NUCLEOTIDE SEQUENCE</scope>
    <source>
        <strain evidence="1">CCFEE 5737</strain>
    </source>
</reference>
<protein>
    <submittedName>
        <fullName evidence="1">Uncharacterized protein</fullName>
    </submittedName>
</protein>
<name>A0ACC3DGW5_9PEZI</name>
<evidence type="ECO:0000313" key="2">
    <source>
        <dbReference type="Proteomes" id="UP001186974"/>
    </source>
</evidence>
<keyword evidence="2" id="KW-1185">Reference proteome</keyword>